<dbReference type="EMBL" id="OZ019908">
    <property type="protein sequence ID" value="CAK9207379.1"/>
    <property type="molecule type" value="Genomic_DNA"/>
</dbReference>
<reference evidence="1" key="1">
    <citation type="submission" date="2024-02" db="EMBL/GenBank/DDBJ databases">
        <authorList>
            <consortium name="ELIXIR-Norway"/>
            <consortium name="Elixir Norway"/>
        </authorList>
    </citation>
    <scope>NUCLEOTIDE SEQUENCE</scope>
</reference>
<evidence type="ECO:0000313" key="2">
    <source>
        <dbReference type="Proteomes" id="UP001497512"/>
    </source>
</evidence>
<organism evidence="1 2">
    <name type="scientific">Sphagnum troendelagicum</name>
    <dbReference type="NCBI Taxonomy" id="128251"/>
    <lineage>
        <taxon>Eukaryota</taxon>
        <taxon>Viridiplantae</taxon>
        <taxon>Streptophyta</taxon>
        <taxon>Embryophyta</taxon>
        <taxon>Bryophyta</taxon>
        <taxon>Sphagnophytina</taxon>
        <taxon>Sphagnopsida</taxon>
        <taxon>Sphagnales</taxon>
        <taxon>Sphagnaceae</taxon>
        <taxon>Sphagnum</taxon>
    </lineage>
</organism>
<keyword evidence="2" id="KW-1185">Reference proteome</keyword>
<sequence>MGRNTPWKKQAEVGGSPCVLHELGTLARSSEEAIMYWRSLRLSTGGLQKAEGDDASERTTGERALAKAWWDRRGIGRGPFTAIVDEEILEV</sequence>
<name>A0ABP0TX66_9BRYO</name>
<proteinExistence type="predicted"/>
<protein>
    <submittedName>
        <fullName evidence="1">Uncharacterized protein</fullName>
    </submittedName>
</protein>
<dbReference type="Proteomes" id="UP001497512">
    <property type="component" value="Chromosome 16"/>
</dbReference>
<gene>
    <name evidence="1" type="ORF">CSSPTR1EN2_LOCUS8776</name>
</gene>
<accession>A0ABP0TX66</accession>
<evidence type="ECO:0000313" key="1">
    <source>
        <dbReference type="EMBL" id="CAK9207379.1"/>
    </source>
</evidence>